<proteinExistence type="predicted"/>
<organism evidence="1 2">
    <name type="scientific">Taklimakanibacter albus</name>
    <dbReference type="NCBI Taxonomy" id="2800327"/>
    <lineage>
        <taxon>Bacteria</taxon>
        <taxon>Pseudomonadati</taxon>
        <taxon>Pseudomonadota</taxon>
        <taxon>Alphaproteobacteria</taxon>
        <taxon>Hyphomicrobiales</taxon>
        <taxon>Aestuariivirgaceae</taxon>
        <taxon>Taklimakanibacter</taxon>
    </lineage>
</organism>
<accession>A0ACC5RCG6</accession>
<sequence>MAINKEHLEFHALDMAGGWHVPAGYPPGIEQKILSGRLDEEAASGHRTRLLRFLPGAFTTTPFTHEYWEEVYLIAGDLIVGAAPGEETFAANTYACRPPGVAHGPFRSQGGCLLLEVHYYD</sequence>
<name>A0ACC5RCG6_9HYPH</name>
<evidence type="ECO:0000313" key="1">
    <source>
        <dbReference type="EMBL" id="MBK1870300.1"/>
    </source>
</evidence>
<dbReference type="Proteomes" id="UP000616151">
    <property type="component" value="Unassembled WGS sequence"/>
</dbReference>
<reference evidence="1" key="1">
    <citation type="submission" date="2021-01" db="EMBL/GenBank/DDBJ databases">
        <authorList>
            <person name="Sun Q."/>
        </authorList>
    </citation>
    <scope>NUCLEOTIDE SEQUENCE</scope>
    <source>
        <strain evidence="1">YIM B02566</strain>
    </source>
</reference>
<comment type="caution">
    <text evidence="1">The sequence shown here is derived from an EMBL/GenBank/DDBJ whole genome shotgun (WGS) entry which is preliminary data.</text>
</comment>
<gene>
    <name evidence="1" type="ORF">JHL16_28310</name>
</gene>
<keyword evidence="2" id="KW-1185">Reference proteome</keyword>
<evidence type="ECO:0000313" key="2">
    <source>
        <dbReference type="Proteomes" id="UP000616151"/>
    </source>
</evidence>
<protein>
    <submittedName>
        <fullName evidence="1">Cupin domain-containing protein</fullName>
    </submittedName>
</protein>
<dbReference type="EMBL" id="JAENHL010000008">
    <property type="protein sequence ID" value="MBK1870300.1"/>
    <property type="molecule type" value="Genomic_DNA"/>
</dbReference>